<protein>
    <submittedName>
        <fullName evidence="1">Uncharacterized protein</fullName>
    </submittedName>
</protein>
<reference evidence="1 2" key="1">
    <citation type="submission" date="2020-08" db="EMBL/GenBank/DDBJ databases">
        <title>Sequencing the genomes of 1000 actinobacteria strains.</title>
        <authorList>
            <person name="Klenk H.-P."/>
        </authorList>
    </citation>
    <scope>NUCLEOTIDE SEQUENCE [LARGE SCALE GENOMIC DNA]</scope>
    <source>
        <strain evidence="1 2">DSM 45584</strain>
    </source>
</reference>
<dbReference type="EMBL" id="JACHIW010000001">
    <property type="protein sequence ID" value="MBB5157373.1"/>
    <property type="molecule type" value="Genomic_DNA"/>
</dbReference>
<organism evidence="1 2">
    <name type="scientific">Saccharopolyspora phatthalungensis</name>
    <dbReference type="NCBI Taxonomy" id="664693"/>
    <lineage>
        <taxon>Bacteria</taxon>
        <taxon>Bacillati</taxon>
        <taxon>Actinomycetota</taxon>
        <taxon>Actinomycetes</taxon>
        <taxon>Pseudonocardiales</taxon>
        <taxon>Pseudonocardiaceae</taxon>
        <taxon>Saccharopolyspora</taxon>
    </lineage>
</organism>
<name>A0A840QIU1_9PSEU</name>
<sequence length="46" mass="5224">MACHRLPGTGAMSDKDIQGDEWDAYVTLDTYDTDKRGITYGMRVLR</sequence>
<proteinExistence type="predicted"/>
<dbReference type="Proteomes" id="UP000584374">
    <property type="component" value="Unassembled WGS sequence"/>
</dbReference>
<dbReference type="AlphaFoldDB" id="A0A840QIU1"/>
<evidence type="ECO:0000313" key="1">
    <source>
        <dbReference type="EMBL" id="MBB5157373.1"/>
    </source>
</evidence>
<evidence type="ECO:0000313" key="2">
    <source>
        <dbReference type="Proteomes" id="UP000584374"/>
    </source>
</evidence>
<gene>
    <name evidence="1" type="ORF">BJ970_004907</name>
</gene>
<accession>A0A840QIU1</accession>
<comment type="caution">
    <text evidence="1">The sequence shown here is derived from an EMBL/GenBank/DDBJ whole genome shotgun (WGS) entry which is preliminary data.</text>
</comment>
<keyword evidence="2" id="KW-1185">Reference proteome</keyword>